<dbReference type="GO" id="GO:0006189">
    <property type="term" value="P:'de novo' IMP biosynthetic process"/>
    <property type="evidence" value="ECO:0007669"/>
    <property type="project" value="UniProtKB-UniRule"/>
</dbReference>
<feature type="domain" description="Formyl transferase N-terminal" evidence="7">
    <location>
        <begin position="20"/>
        <end position="204"/>
    </location>
</feature>
<dbReference type="Pfam" id="PF00551">
    <property type="entry name" value="Formyl_trans_N"/>
    <property type="match status" value="1"/>
</dbReference>
<dbReference type="InterPro" id="IPR004607">
    <property type="entry name" value="GART"/>
</dbReference>
<evidence type="ECO:0000256" key="3">
    <source>
        <dbReference type="ARBA" id="ARBA00022755"/>
    </source>
</evidence>
<dbReference type="CDD" id="cd08645">
    <property type="entry name" value="FMT_core_GART"/>
    <property type="match status" value="1"/>
</dbReference>
<comment type="function">
    <text evidence="6">Catalyzes the transfer of a formyl group from 10-formyltetrahydrofolate to 5-phospho-ribosyl-glycinamide (GAR), producing 5-phospho-ribosyl-N-formylglycinamide (FGAR) and tetrahydrofolate.</text>
</comment>
<dbReference type="HAMAP" id="MF_01930">
    <property type="entry name" value="PurN"/>
    <property type="match status" value="1"/>
</dbReference>
<feature type="active site" description="Proton donor" evidence="6">
    <location>
        <position position="126"/>
    </location>
</feature>
<proteinExistence type="inferred from homology"/>
<dbReference type="Proteomes" id="UP000777784">
    <property type="component" value="Unassembled WGS sequence"/>
</dbReference>
<sequence>MEPRPISQRESHISSGEKFRVAVLISGGGTNLQALLDAATVGSIAAEVCLVISSNPEAVGLERAKRAGVPTAVFRSKDFPDLPSFRRALLESLRDSGARLLVLAGYMKKLPREVLRAYPDAIINIHPALLPRFGGKGYFGRRVHAAVLAAGERVSGATVHLVTEGYDEGPNLLQEQIPVRSDDTVESLAARVLAVEHRLLPAAVQAFADGRVRSQGGRVWVEPA</sequence>
<comment type="caution">
    <text evidence="8">The sequence shown here is derived from an EMBL/GenBank/DDBJ whole genome shotgun (WGS) entry which is preliminary data.</text>
</comment>
<evidence type="ECO:0000256" key="4">
    <source>
        <dbReference type="ARBA" id="ARBA00038440"/>
    </source>
</evidence>
<name>A0A948RVL1_UNCEI</name>
<keyword evidence="3 6" id="KW-0658">Purine biosynthesis</keyword>
<feature type="binding site" evidence="6">
    <location>
        <position position="86"/>
    </location>
    <ligand>
        <name>(6R)-10-formyltetrahydrofolate</name>
        <dbReference type="ChEBI" id="CHEBI:195366"/>
    </ligand>
</feature>
<organism evidence="8 9">
    <name type="scientific">Eiseniibacteriota bacterium</name>
    <dbReference type="NCBI Taxonomy" id="2212470"/>
    <lineage>
        <taxon>Bacteria</taxon>
        <taxon>Candidatus Eiseniibacteriota</taxon>
    </lineage>
</organism>
<dbReference type="EMBL" id="JAHJDP010000028">
    <property type="protein sequence ID" value="MBU2690287.1"/>
    <property type="molecule type" value="Genomic_DNA"/>
</dbReference>
<dbReference type="Gene3D" id="3.40.50.170">
    <property type="entry name" value="Formyl transferase, N-terminal domain"/>
    <property type="match status" value="1"/>
</dbReference>
<dbReference type="InterPro" id="IPR036477">
    <property type="entry name" value="Formyl_transf_N_sf"/>
</dbReference>
<gene>
    <name evidence="6" type="primary">purN</name>
    <name evidence="8" type="ORF">KJ970_05105</name>
</gene>
<evidence type="ECO:0000256" key="5">
    <source>
        <dbReference type="ARBA" id="ARBA00047664"/>
    </source>
</evidence>
<evidence type="ECO:0000313" key="8">
    <source>
        <dbReference type="EMBL" id="MBU2690287.1"/>
    </source>
</evidence>
<comment type="similarity">
    <text evidence="4 6">Belongs to the GART family.</text>
</comment>
<keyword evidence="2 6" id="KW-0808">Transferase</keyword>
<evidence type="ECO:0000259" key="7">
    <source>
        <dbReference type="Pfam" id="PF00551"/>
    </source>
</evidence>
<dbReference type="EC" id="2.1.2.2" evidence="6"/>
<feature type="binding site" evidence="6">
    <location>
        <position position="124"/>
    </location>
    <ligand>
        <name>(6R)-10-formyltetrahydrofolate</name>
        <dbReference type="ChEBI" id="CHEBI:195366"/>
    </ligand>
</feature>
<dbReference type="GO" id="GO:0004644">
    <property type="term" value="F:phosphoribosylglycinamide formyltransferase activity"/>
    <property type="evidence" value="ECO:0007669"/>
    <property type="project" value="UniProtKB-UniRule"/>
</dbReference>
<protein>
    <recommendedName>
        <fullName evidence="6">Phosphoribosylglycinamide formyltransferase</fullName>
        <ecNumber evidence="6">2.1.2.2</ecNumber>
    </recommendedName>
    <alternativeName>
        <fullName evidence="6">5'-phosphoribosylglycinamide transformylase</fullName>
    </alternativeName>
    <alternativeName>
        <fullName evidence="6">GAR transformylase</fullName>
        <shortName evidence="6">GART</shortName>
    </alternativeName>
</protein>
<dbReference type="InterPro" id="IPR001555">
    <property type="entry name" value="GART_AS"/>
</dbReference>
<dbReference type="PANTHER" id="PTHR43369">
    <property type="entry name" value="PHOSPHORIBOSYLGLYCINAMIDE FORMYLTRANSFERASE"/>
    <property type="match status" value="1"/>
</dbReference>
<reference evidence="8" key="1">
    <citation type="submission" date="2021-05" db="EMBL/GenBank/DDBJ databases">
        <title>Energy efficiency and biological interactions define the core microbiome of deep oligotrophic groundwater.</title>
        <authorList>
            <person name="Mehrshad M."/>
            <person name="Lopez-Fernandez M."/>
            <person name="Bell E."/>
            <person name="Bernier-Latmani R."/>
            <person name="Bertilsson S."/>
            <person name="Dopson M."/>
        </authorList>
    </citation>
    <scope>NUCLEOTIDE SEQUENCE</scope>
    <source>
        <strain evidence="8">Modern_marine.mb.64</strain>
    </source>
</reference>
<dbReference type="PROSITE" id="PS00373">
    <property type="entry name" value="GART"/>
    <property type="match status" value="1"/>
</dbReference>
<evidence type="ECO:0000256" key="1">
    <source>
        <dbReference type="ARBA" id="ARBA00005054"/>
    </source>
</evidence>
<dbReference type="NCBIfam" id="TIGR00639">
    <property type="entry name" value="PurN"/>
    <property type="match status" value="1"/>
</dbReference>
<dbReference type="InterPro" id="IPR002376">
    <property type="entry name" value="Formyl_transf_N"/>
</dbReference>
<feature type="binding site" evidence="6">
    <location>
        <begin position="29"/>
        <end position="31"/>
    </location>
    <ligand>
        <name>N(1)-(5-phospho-beta-D-ribosyl)glycinamide</name>
        <dbReference type="ChEBI" id="CHEBI:143788"/>
    </ligand>
</feature>
<dbReference type="AlphaFoldDB" id="A0A948RVL1"/>
<dbReference type="PANTHER" id="PTHR43369:SF2">
    <property type="entry name" value="PHOSPHORIBOSYLGLYCINAMIDE FORMYLTRANSFERASE"/>
    <property type="match status" value="1"/>
</dbReference>
<evidence type="ECO:0000256" key="6">
    <source>
        <dbReference type="HAMAP-Rule" id="MF_01930"/>
    </source>
</evidence>
<feature type="site" description="Raises pKa of active site His" evidence="6">
    <location>
        <position position="167"/>
    </location>
</feature>
<accession>A0A948RVL1</accession>
<dbReference type="GO" id="GO:0005829">
    <property type="term" value="C:cytosol"/>
    <property type="evidence" value="ECO:0007669"/>
    <property type="project" value="TreeGrafter"/>
</dbReference>
<comment type="catalytic activity">
    <reaction evidence="5 6">
        <text>N(1)-(5-phospho-beta-D-ribosyl)glycinamide + (6R)-10-formyltetrahydrofolate = N(2)-formyl-N(1)-(5-phospho-beta-D-ribosyl)glycinamide + (6S)-5,6,7,8-tetrahydrofolate + H(+)</text>
        <dbReference type="Rhea" id="RHEA:15053"/>
        <dbReference type="ChEBI" id="CHEBI:15378"/>
        <dbReference type="ChEBI" id="CHEBI:57453"/>
        <dbReference type="ChEBI" id="CHEBI:143788"/>
        <dbReference type="ChEBI" id="CHEBI:147286"/>
        <dbReference type="ChEBI" id="CHEBI:195366"/>
        <dbReference type="EC" id="2.1.2.2"/>
    </reaction>
</comment>
<comment type="caution">
    <text evidence="6">Lacks conserved residue(s) required for the propagation of feature annotation.</text>
</comment>
<dbReference type="SUPFAM" id="SSF53328">
    <property type="entry name" value="Formyltransferase"/>
    <property type="match status" value="1"/>
</dbReference>
<evidence type="ECO:0000256" key="2">
    <source>
        <dbReference type="ARBA" id="ARBA00022679"/>
    </source>
</evidence>
<comment type="pathway">
    <text evidence="1 6">Purine metabolism; IMP biosynthesis via de novo pathway; N(2)-formyl-N(1)-(5-phospho-D-ribosyl)glycinamide from N(1)-(5-phospho-D-ribosyl)glycinamide (10-formyl THF route): step 1/1.</text>
</comment>
<evidence type="ECO:0000313" key="9">
    <source>
        <dbReference type="Proteomes" id="UP000777784"/>
    </source>
</evidence>